<dbReference type="Proteomes" id="UP001551189">
    <property type="component" value="Unassembled WGS sequence"/>
</dbReference>
<evidence type="ECO:0000256" key="5">
    <source>
        <dbReference type="HAMAP-Rule" id="MF_00948"/>
    </source>
</evidence>
<organism evidence="11 12">
    <name type="scientific">Streptomyces neyagawaensis</name>
    <dbReference type="NCBI Taxonomy" id="42238"/>
    <lineage>
        <taxon>Bacteria</taxon>
        <taxon>Bacillati</taxon>
        <taxon>Actinomycetota</taxon>
        <taxon>Actinomycetes</taxon>
        <taxon>Kitasatosporales</taxon>
        <taxon>Streptomycetaceae</taxon>
        <taxon>Streptomyces</taxon>
    </lineage>
</organism>
<dbReference type="RefSeq" id="WP_359696855.1">
    <property type="nucleotide sequence ID" value="NZ_JBEYXT010000080.1"/>
</dbReference>
<dbReference type="InterPro" id="IPR043425">
    <property type="entry name" value="NusG-like"/>
</dbReference>
<dbReference type="InterPro" id="IPR006645">
    <property type="entry name" value="NGN-like_dom"/>
</dbReference>
<comment type="similarity">
    <text evidence="5 7">Belongs to the NusG family.</text>
</comment>
<evidence type="ECO:0000259" key="10">
    <source>
        <dbReference type="SMART" id="SM00739"/>
    </source>
</evidence>
<dbReference type="Gene3D" id="2.30.30.30">
    <property type="match status" value="1"/>
</dbReference>
<dbReference type="SMART" id="SM00739">
    <property type="entry name" value="KOW"/>
    <property type="match status" value="1"/>
</dbReference>
<accession>A0ABV3B1E4</accession>
<keyword evidence="1 5" id="KW-0806">Transcription termination</keyword>
<dbReference type="InterPro" id="IPR036735">
    <property type="entry name" value="NGN_dom_sf"/>
</dbReference>
<keyword evidence="2 5" id="KW-0889">Transcription antitermination</keyword>
<evidence type="ECO:0000256" key="6">
    <source>
        <dbReference type="NCBIfam" id="TIGR00922"/>
    </source>
</evidence>
<dbReference type="SUPFAM" id="SSF50104">
    <property type="entry name" value="Translation proteins SH3-like domain"/>
    <property type="match status" value="1"/>
</dbReference>
<protein>
    <recommendedName>
        <fullName evidence="5 6">Transcription termination/antitermination protein NusG</fullName>
    </recommendedName>
</protein>
<dbReference type="PRINTS" id="PR00338">
    <property type="entry name" value="NUSGTNSCPFCT"/>
</dbReference>
<feature type="domain" description="KOW" evidence="10">
    <location>
        <begin position="225"/>
        <end position="252"/>
    </location>
</feature>
<evidence type="ECO:0000256" key="8">
    <source>
        <dbReference type="SAM" id="MobiDB-lite"/>
    </source>
</evidence>
<gene>
    <name evidence="5 11" type="primary">nusG</name>
    <name evidence="11" type="ORF">ABZ931_19010</name>
</gene>
<dbReference type="InterPro" id="IPR047050">
    <property type="entry name" value="NGN"/>
</dbReference>
<keyword evidence="3 5" id="KW-0805">Transcription regulation</keyword>
<dbReference type="SMART" id="SM00738">
    <property type="entry name" value="NGN"/>
    <property type="match status" value="1"/>
</dbReference>
<feature type="domain" description="NusG-like N-terminal" evidence="9">
    <location>
        <begin position="89"/>
        <end position="197"/>
    </location>
</feature>
<evidence type="ECO:0000259" key="9">
    <source>
        <dbReference type="SMART" id="SM00738"/>
    </source>
</evidence>
<evidence type="ECO:0000256" key="1">
    <source>
        <dbReference type="ARBA" id="ARBA00022472"/>
    </source>
</evidence>
<evidence type="ECO:0000256" key="3">
    <source>
        <dbReference type="ARBA" id="ARBA00023015"/>
    </source>
</evidence>
<dbReference type="InterPro" id="IPR005824">
    <property type="entry name" value="KOW"/>
</dbReference>
<dbReference type="PROSITE" id="PS01014">
    <property type="entry name" value="NUSG"/>
    <property type="match status" value="1"/>
</dbReference>
<dbReference type="InterPro" id="IPR015869">
    <property type="entry name" value="Transcrpt_antiterm_NusG_bac_CS"/>
</dbReference>
<dbReference type="InterPro" id="IPR008991">
    <property type="entry name" value="Translation_prot_SH3-like_sf"/>
</dbReference>
<evidence type="ECO:0000256" key="2">
    <source>
        <dbReference type="ARBA" id="ARBA00022814"/>
    </source>
</evidence>
<name>A0ABV3B1E4_9ACTN</name>
<feature type="region of interest" description="Disordered" evidence="8">
    <location>
        <begin position="57"/>
        <end position="76"/>
    </location>
</feature>
<dbReference type="CDD" id="cd06091">
    <property type="entry name" value="KOW_NusG"/>
    <property type="match status" value="1"/>
</dbReference>
<keyword evidence="4 5" id="KW-0804">Transcription</keyword>
<dbReference type="CDD" id="cd09891">
    <property type="entry name" value="NGN_Bact_1"/>
    <property type="match status" value="1"/>
</dbReference>
<dbReference type="PANTHER" id="PTHR30265:SF2">
    <property type="entry name" value="TRANSCRIPTION TERMINATION_ANTITERMINATION PROTEIN NUSG"/>
    <property type="match status" value="1"/>
</dbReference>
<reference evidence="11 12" key="1">
    <citation type="submission" date="2024-06" db="EMBL/GenBank/DDBJ databases">
        <title>The Natural Products Discovery Center: Release of the First 8490 Sequenced Strains for Exploring Actinobacteria Biosynthetic Diversity.</title>
        <authorList>
            <person name="Kalkreuter E."/>
            <person name="Kautsar S.A."/>
            <person name="Yang D."/>
            <person name="Bader C.D."/>
            <person name="Teijaro C.N."/>
            <person name="Fluegel L."/>
            <person name="Davis C.M."/>
            <person name="Simpson J.R."/>
            <person name="Lauterbach L."/>
            <person name="Steele A.D."/>
            <person name="Gui C."/>
            <person name="Meng S."/>
            <person name="Li G."/>
            <person name="Viehrig K."/>
            <person name="Ye F."/>
            <person name="Su P."/>
            <person name="Kiefer A.F."/>
            <person name="Nichols A."/>
            <person name="Cepeda A.J."/>
            <person name="Yan W."/>
            <person name="Fan B."/>
            <person name="Jiang Y."/>
            <person name="Adhikari A."/>
            <person name="Zheng C.-J."/>
            <person name="Schuster L."/>
            <person name="Cowan T.M."/>
            <person name="Smanski M.J."/>
            <person name="Chevrette M.G."/>
            <person name="De Carvalho L.P.S."/>
            <person name="Shen B."/>
        </authorList>
    </citation>
    <scope>NUCLEOTIDE SEQUENCE [LARGE SCALE GENOMIC DNA]</scope>
    <source>
        <strain evidence="11 12">NPDC046851</strain>
    </source>
</reference>
<dbReference type="PANTHER" id="PTHR30265">
    <property type="entry name" value="RHO-INTERACTING TRANSCRIPTION TERMINATION FACTOR NUSG"/>
    <property type="match status" value="1"/>
</dbReference>
<dbReference type="NCBIfam" id="TIGR00922">
    <property type="entry name" value="nusG"/>
    <property type="match status" value="1"/>
</dbReference>
<dbReference type="InterPro" id="IPR001062">
    <property type="entry name" value="Transcrpt_antiterm_NusG"/>
</dbReference>
<dbReference type="Gene3D" id="3.30.70.940">
    <property type="entry name" value="NusG, N-terminal domain"/>
    <property type="match status" value="1"/>
</dbReference>
<evidence type="ECO:0000256" key="4">
    <source>
        <dbReference type="ARBA" id="ARBA00023163"/>
    </source>
</evidence>
<dbReference type="SUPFAM" id="SSF82679">
    <property type="entry name" value="N-utilization substance G protein NusG, N-terminal domain"/>
    <property type="match status" value="1"/>
</dbReference>
<sequence length="279" mass="30854">MSDPNLNDAIEPDQSVDDELDIVEGADEVDEFEAAEAEAGEPAEEEAVHVVDDEAEAAEAEIAEEEAPEEEAEPVDPVEALREELRTLPGEWYVIHTYAGYENRVKTNLEQRAVSLNVEDYIFQAEVPQEEVVQIKNGDRKTIRQNKLPGYVLVRMDLTNESWGVVRNTPGVTGFVGNAYDPYPLTLDEIVKMLAPEAEEKAAREAAEAEGKPAPQRKVEVQVLDFEVGDSVTVTDGPFATLQATINEINADSKKVKGLVEIFGRETPVELSFDQIQKN</sequence>
<proteinExistence type="inferred from homology"/>
<keyword evidence="12" id="KW-1185">Reference proteome</keyword>
<dbReference type="HAMAP" id="MF_00948">
    <property type="entry name" value="NusG"/>
    <property type="match status" value="1"/>
</dbReference>
<evidence type="ECO:0000256" key="7">
    <source>
        <dbReference type="RuleBase" id="RU000538"/>
    </source>
</evidence>
<evidence type="ECO:0000313" key="12">
    <source>
        <dbReference type="Proteomes" id="UP001551189"/>
    </source>
</evidence>
<dbReference type="EMBL" id="JBEYXT010000080">
    <property type="protein sequence ID" value="MEU6803079.1"/>
    <property type="molecule type" value="Genomic_DNA"/>
</dbReference>
<dbReference type="Pfam" id="PF02357">
    <property type="entry name" value="NusG"/>
    <property type="match status" value="1"/>
</dbReference>
<evidence type="ECO:0000313" key="11">
    <source>
        <dbReference type="EMBL" id="MEU6803079.1"/>
    </source>
</evidence>
<comment type="function">
    <text evidence="5 7">Participates in transcription elongation, termination and antitermination.</text>
</comment>
<comment type="caution">
    <text evidence="11">The sequence shown here is derived from an EMBL/GenBank/DDBJ whole genome shotgun (WGS) entry which is preliminary data.</text>
</comment>
<dbReference type="InterPro" id="IPR014722">
    <property type="entry name" value="Rib_uL2_dom2"/>
</dbReference>